<dbReference type="AlphaFoldDB" id="A0A2A9CST4"/>
<evidence type="ECO:0000256" key="4">
    <source>
        <dbReference type="ARBA" id="ARBA00022801"/>
    </source>
</evidence>
<comment type="caution">
    <text evidence="7">The sequence shown here is derived from an EMBL/GenBank/DDBJ whole genome shotgun (WGS) entry which is preliminary data.</text>
</comment>
<dbReference type="InterPro" id="IPR020084">
    <property type="entry name" value="NUDIX_hydrolase_CS"/>
</dbReference>
<keyword evidence="8" id="KW-1185">Reference proteome</keyword>
<evidence type="ECO:0000313" key="8">
    <source>
        <dbReference type="Proteomes" id="UP000226079"/>
    </source>
</evidence>
<dbReference type="Proteomes" id="UP000226079">
    <property type="component" value="Unassembled WGS sequence"/>
</dbReference>
<evidence type="ECO:0000259" key="6">
    <source>
        <dbReference type="PROSITE" id="PS51462"/>
    </source>
</evidence>
<dbReference type="PANTHER" id="PTHR43758">
    <property type="entry name" value="7,8-DIHYDRO-8-OXOGUANINE TRIPHOSPHATASE"/>
    <property type="match status" value="1"/>
</dbReference>
<dbReference type="Pfam" id="PF00293">
    <property type="entry name" value="NUDIX"/>
    <property type="match status" value="1"/>
</dbReference>
<feature type="domain" description="Nudix hydrolase" evidence="6">
    <location>
        <begin position="3"/>
        <end position="135"/>
    </location>
</feature>
<dbReference type="EMBL" id="PDJC01000001">
    <property type="protein sequence ID" value="PFG17503.1"/>
    <property type="molecule type" value="Genomic_DNA"/>
</dbReference>
<dbReference type="SUPFAM" id="SSF55811">
    <property type="entry name" value="Nudix"/>
    <property type="match status" value="1"/>
</dbReference>
<dbReference type="GO" id="GO:0046872">
    <property type="term" value="F:metal ion binding"/>
    <property type="evidence" value="ECO:0007669"/>
    <property type="project" value="UniProtKB-KW"/>
</dbReference>
<keyword evidence="4" id="KW-0378">Hydrolase</keyword>
<organism evidence="7 8">
    <name type="scientific">Propionicimonas paludicola</name>
    <dbReference type="NCBI Taxonomy" id="185243"/>
    <lineage>
        <taxon>Bacteria</taxon>
        <taxon>Bacillati</taxon>
        <taxon>Actinomycetota</taxon>
        <taxon>Actinomycetes</taxon>
        <taxon>Propionibacteriales</taxon>
        <taxon>Nocardioidaceae</taxon>
        <taxon>Propionicimonas</taxon>
    </lineage>
</organism>
<dbReference type="PRINTS" id="PR01402">
    <property type="entry name" value="MUTATORMUTX"/>
</dbReference>
<gene>
    <name evidence="7" type="ORF">ATK74_2076</name>
</gene>
<comment type="similarity">
    <text evidence="2">Belongs to the Nudix hydrolase family.</text>
</comment>
<evidence type="ECO:0000313" key="7">
    <source>
        <dbReference type="EMBL" id="PFG17503.1"/>
    </source>
</evidence>
<dbReference type="GO" id="GO:0008413">
    <property type="term" value="F:8-oxo-7,8-dihydroguanosine triphosphate pyrophosphatase activity"/>
    <property type="evidence" value="ECO:0007669"/>
    <property type="project" value="InterPro"/>
</dbReference>
<accession>A0A2A9CST4</accession>
<dbReference type="PANTHER" id="PTHR43758:SF2">
    <property type="entry name" value="OXIDIZED PURINE NUCLEOSIDE TRIPHOSPHATE HYDROLASE"/>
    <property type="match status" value="1"/>
</dbReference>
<proteinExistence type="inferred from homology"/>
<evidence type="ECO:0000256" key="1">
    <source>
        <dbReference type="ARBA" id="ARBA00001946"/>
    </source>
</evidence>
<dbReference type="PROSITE" id="PS51462">
    <property type="entry name" value="NUDIX"/>
    <property type="match status" value="1"/>
</dbReference>
<sequence length="159" mass="17698">MYTPIVGTLGYLLSDDGQRVLLVHRSRDGDVHAGKWNGLGGKLEPDEDVYTCLCRELREEAGIEVTSARLRGTVSWPGFGPDGEDWLGFIFVVDSFTGELPERNEDGPLAWHRIDELDALPMWPGDRYWLSMVFDDGPAFHGVMPYAGGEPVSWSCARP</sequence>
<dbReference type="GO" id="GO:0006281">
    <property type="term" value="P:DNA repair"/>
    <property type="evidence" value="ECO:0007669"/>
    <property type="project" value="InterPro"/>
</dbReference>
<dbReference type="PROSITE" id="PS00893">
    <property type="entry name" value="NUDIX_BOX"/>
    <property type="match status" value="1"/>
</dbReference>
<protein>
    <submittedName>
        <fullName evidence="7">8-oxo-dGTP diphosphatase</fullName>
    </submittedName>
</protein>
<dbReference type="InterPro" id="IPR000086">
    <property type="entry name" value="NUDIX_hydrolase_dom"/>
</dbReference>
<comment type="cofactor">
    <cofactor evidence="1">
        <name>Mg(2+)</name>
        <dbReference type="ChEBI" id="CHEBI:18420"/>
    </cofactor>
</comment>
<reference evidence="7 8" key="1">
    <citation type="submission" date="2017-10" db="EMBL/GenBank/DDBJ databases">
        <title>Sequencing the genomes of 1000 actinobacteria strains.</title>
        <authorList>
            <person name="Klenk H.-P."/>
        </authorList>
    </citation>
    <scope>NUCLEOTIDE SEQUENCE [LARGE SCALE GENOMIC DNA]</scope>
    <source>
        <strain evidence="7 8">DSM 15597</strain>
    </source>
</reference>
<dbReference type="Gene3D" id="3.90.79.10">
    <property type="entry name" value="Nucleoside Triphosphate Pyrophosphohydrolase"/>
    <property type="match status" value="1"/>
</dbReference>
<evidence type="ECO:0000256" key="3">
    <source>
        <dbReference type="ARBA" id="ARBA00022723"/>
    </source>
</evidence>
<keyword evidence="3" id="KW-0479">Metal-binding</keyword>
<dbReference type="OrthoDB" id="9800186at2"/>
<dbReference type="InterPro" id="IPR015797">
    <property type="entry name" value="NUDIX_hydrolase-like_dom_sf"/>
</dbReference>
<dbReference type="CDD" id="cd18886">
    <property type="entry name" value="NUDIX_MutT_Nudt1"/>
    <property type="match status" value="1"/>
</dbReference>
<dbReference type="GO" id="GO:0005737">
    <property type="term" value="C:cytoplasm"/>
    <property type="evidence" value="ECO:0007669"/>
    <property type="project" value="TreeGrafter"/>
</dbReference>
<dbReference type="RefSeq" id="WP_098460925.1">
    <property type="nucleotide sequence ID" value="NZ_PDJC01000001.1"/>
</dbReference>
<evidence type="ECO:0000256" key="2">
    <source>
        <dbReference type="ARBA" id="ARBA00005582"/>
    </source>
</evidence>
<dbReference type="InterPro" id="IPR003562">
    <property type="entry name" value="Mutator_MutX_prot"/>
</dbReference>
<name>A0A2A9CST4_9ACTN</name>
<evidence type="ECO:0000256" key="5">
    <source>
        <dbReference type="ARBA" id="ARBA00022842"/>
    </source>
</evidence>
<keyword evidence="5" id="KW-0460">Magnesium</keyword>